<dbReference type="Proteomes" id="UP001305414">
    <property type="component" value="Unassembled WGS sequence"/>
</dbReference>
<evidence type="ECO:0000313" key="3">
    <source>
        <dbReference type="EMBL" id="KAK5631217.1"/>
    </source>
</evidence>
<dbReference type="InterPro" id="IPR056632">
    <property type="entry name" value="DUF7730"/>
</dbReference>
<dbReference type="AlphaFoldDB" id="A0AAN7Z5X1"/>
<feature type="region of interest" description="Disordered" evidence="1">
    <location>
        <begin position="90"/>
        <end position="109"/>
    </location>
</feature>
<comment type="caution">
    <text evidence="3">The sequence shown here is derived from an EMBL/GenBank/DDBJ whole genome shotgun (WGS) entry which is preliminary data.</text>
</comment>
<evidence type="ECO:0000256" key="1">
    <source>
        <dbReference type="SAM" id="MobiDB-lite"/>
    </source>
</evidence>
<organism evidence="3 4">
    <name type="scientific">Xylaria bambusicola</name>
    <dbReference type="NCBI Taxonomy" id="326684"/>
    <lineage>
        <taxon>Eukaryota</taxon>
        <taxon>Fungi</taxon>
        <taxon>Dikarya</taxon>
        <taxon>Ascomycota</taxon>
        <taxon>Pezizomycotina</taxon>
        <taxon>Sordariomycetes</taxon>
        <taxon>Xylariomycetidae</taxon>
        <taxon>Xylariales</taxon>
        <taxon>Xylariaceae</taxon>
        <taxon>Xylaria</taxon>
    </lineage>
</organism>
<feature type="domain" description="DUF7730" evidence="2">
    <location>
        <begin position="123"/>
        <end position="328"/>
    </location>
</feature>
<evidence type="ECO:0000313" key="4">
    <source>
        <dbReference type="Proteomes" id="UP001305414"/>
    </source>
</evidence>
<feature type="compositionally biased region" description="Polar residues" evidence="1">
    <location>
        <begin position="18"/>
        <end position="28"/>
    </location>
</feature>
<sequence length="363" mass="41075">MDYLCCCLVQRKSRSKESNSVNTGQSPLPKTLSFPEGVSGEDLKTLTNLRQKCENNTLSTAEARALLDASGKVTAPLTPREIEELHRLLSTPPPAANSGTSLLASSPERALRTPTNHMLPDIQANSDLFCLPAEVRTQIWRYAIGGRKVYLCVKKGKLVQQENMNHPYWRHVNGLLNVPLICRKSYLESINLLYSENTFGFGFGSHGSCNDFFAQADELLLPQCVAAMTSLEVGFHLSGGYSRYYDTHPQAWDLSLHIVAPSPLSSWNAVFKALAQMKQLRRLIVVVWASGDRRHEFRAREPELMDIPSRMMGLKKFDVWLPWKEEKEGLLSQHANRETKPYVVLRKFEDRRRYGVSVPNWKG</sequence>
<accession>A0AAN7Z5X1</accession>
<feature type="region of interest" description="Disordered" evidence="1">
    <location>
        <begin position="16"/>
        <end position="36"/>
    </location>
</feature>
<gene>
    <name evidence="3" type="ORF">RRF57_006931</name>
</gene>
<evidence type="ECO:0000259" key="2">
    <source>
        <dbReference type="Pfam" id="PF24864"/>
    </source>
</evidence>
<name>A0AAN7Z5X1_9PEZI</name>
<dbReference type="Pfam" id="PF24864">
    <property type="entry name" value="DUF7730"/>
    <property type="match status" value="1"/>
</dbReference>
<dbReference type="EMBL" id="JAWHQM010000018">
    <property type="protein sequence ID" value="KAK5631217.1"/>
    <property type="molecule type" value="Genomic_DNA"/>
</dbReference>
<dbReference type="PANTHER" id="PTHR38790">
    <property type="entry name" value="2EXR DOMAIN-CONTAINING PROTEIN-RELATED"/>
    <property type="match status" value="1"/>
</dbReference>
<proteinExistence type="predicted"/>
<reference evidence="3 4" key="1">
    <citation type="submission" date="2023-10" db="EMBL/GenBank/DDBJ databases">
        <title>Draft genome sequence of Xylaria bambusicola isolate GMP-LS, the root and basal stem rot pathogen of sugarcane in Indonesia.</title>
        <authorList>
            <person name="Selvaraj P."/>
            <person name="Muralishankar V."/>
            <person name="Muruganantham S."/>
            <person name="Sp S."/>
            <person name="Haryani S."/>
            <person name="Lau K.J.X."/>
            <person name="Naqvi N.I."/>
        </authorList>
    </citation>
    <scope>NUCLEOTIDE SEQUENCE [LARGE SCALE GENOMIC DNA]</scope>
    <source>
        <strain evidence="3">GMP-LS</strain>
    </source>
</reference>
<protein>
    <recommendedName>
        <fullName evidence="2">DUF7730 domain-containing protein</fullName>
    </recommendedName>
</protein>
<keyword evidence="4" id="KW-1185">Reference proteome</keyword>